<dbReference type="GO" id="GO:0050907">
    <property type="term" value="P:detection of chemical stimulus involved in sensory perception"/>
    <property type="evidence" value="ECO:0007669"/>
    <property type="project" value="UniProtKB-ARBA"/>
</dbReference>
<dbReference type="InterPro" id="IPR052192">
    <property type="entry name" value="Insect_Ionotropic_Sensory_Rcpt"/>
</dbReference>
<dbReference type="Pfam" id="PF00060">
    <property type="entry name" value="Lig_chan"/>
    <property type="match status" value="1"/>
</dbReference>
<gene>
    <name evidence="13" type="primary">106085014</name>
</gene>
<comment type="similarity">
    <text evidence="2">Belongs to the glutamate-gated ion channel (TC 1.A.10.1) family.</text>
</comment>
<evidence type="ECO:0000256" key="7">
    <source>
        <dbReference type="ARBA" id="ARBA00023170"/>
    </source>
</evidence>
<dbReference type="AlphaFoldDB" id="A0A1I8PK33"/>
<dbReference type="InterPro" id="IPR001320">
    <property type="entry name" value="Iontro_rcpt_C"/>
</dbReference>
<evidence type="ECO:0008006" key="15">
    <source>
        <dbReference type="Google" id="ProtNLM"/>
    </source>
</evidence>
<dbReference type="PANTHER" id="PTHR42643:SF37">
    <property type="entry name" value="IONOTROPIC RECEPTOR 11A-RELATED"/>
    <property type="match status" value="1"/>
</dbReference>
<dbReference type="VEuPathDB" id="VectorBase:SCAU008771"/>
<feature type="signal peptide" evidence="10">
    <location>
        <begin position="1"/>
        <end position="20"/>
    </location>
</feature>
<accession>A0A1I8PK33</accession>
<reference evidence="13" key="1">
    <citation type="submission" date="2020-05" db="UniProtKB">
        <authorList>
            <consortium name="EnsemblMetazoa"/>
        </authorList>
    </citation>
    <scope>IDENTIFICATION</scope>
    <source>
        <strain evidence="13">USDA</strain>
    </source>
</reference>
<keyword evidence="7" id="KW-0675">Receptor</keyword>
<dbReference type="GO" id="GO:0015276">
    <property type="term" value="F:ligand-gated monoatomic ion channel activity"/>
    <property type="evidence" value="ECO:0007669"/>
    <property type="project" value="InterPro"/>
</dbReference>
<dbReference type="InterPro" id="IPR056198">
    <property type="entry name" value="LBD_receptor"/>
</dbReference>
<evidence type="ECO:0000256" key="1">
    <source>
        <dbReference type="ARBA" id="ARBA00004651"/>
    </source>
</evidence>
<keyword evidence="14" id="KW-1185">Reference proteome</keyword>
<sequence length="625" mass="73125">MYLKWPQTFALLTIVAKSFANSQVASENLYSSLNAIVNESLIFDRIVLYANFNSSSHVESLYFNDMVGRVLSGLEHLAAKVLLHREKVISKVQHSELLFFSDIKWLKYFYENVKRGGNYNLSRSVFYISSITTLDEMQISSVFRILFNLSMLNVVLVVQLAADDIAMVTYFPFTPQSCFSVQPIVVNRFDAVQKKWQHNDFFPHKLHNFYGCSLTCATWEDMPYLALKSSTAVGRAYEFDGFEGKLLEFLAENLNFTIKLYMMSEMEIAETFNETGLIFEEMFSTSADFALGGFYYKPYLNTTSPYSQTNYYYLSETFMISNVFNVYSTYEKIAYPLQVKLWYAIGLTLLLSSALIMAFECRQKLRNFLFGESNTMPQYHLYILAFGANMANNQLPRYNFSRFLLATWMLATLVIRSAYQSGMYEMLRDNKHSNPPQTIAEVLKQNYVVLLKGSHKSLFEILPDMRNVRDFNGTMMEAFGQLAEANVRTALVTQYEYFGHYSKLNASNWQRLHLVNERIYQQQLAMNVRRQSYLVEELNKWITMAQYYGFFDRWLSEMELDKKKTPHTIARTVQTNILTMNELGALFMILIWLHLLAVFVFLIEVWWHKYSPRMRRIVRIPWLFV</sequence>
<evidence type="ECO:0000256" key="4">
    <source>
        <dbReference type="ARBA" id="ARBA00022692"/>
    </source>
</evidence>
<dbReference type="STRING" id="35570.A0A1I8PK33"/>
<dbReference type="Proteomes" id="UP000095300">
    <property type="component" value="Unassembled WGS sequence"/>
</dbReference>
<proteinExistence type="inferred from homology"/>
<dbReference type="OrthoDB" id="7739311at2759"/>
<protein>
    <recommendedName>
        <fullName evidence="15">Ionotropic glutamate receptor C-terminal domain-containing protein</fullName>
    </recommendedName>
</protein>
<feature type="domain" description="Putative ionotropic receptor ligand binding" evidence="12">
    <location>
        <begin position="47"/>
        <end position="208"/>
    </location>
</feature>
<keyword evidence="8" id="KW-0325">Glycoprotein</keyword>
<evidence type="ECO:0000256" key="2">
    <source>
        <dbReference type="ARBA" id="ARBA00008685"/>
    </source>
</evidence>
<keyword evidence="3" id="KW-1003">Cell membrane</keyword>
<dbReference type="Pfam" id="PF24061">
    <property type="entry name" value="LBD_receptor"/>
    <property type="match status" value="1"/>
</dbReference>
<feature type="chain" id="PRO_5009326762" description="Ionotropic glutamate receptor C-terminal domain-containing protein" evidence="10">
    <location>
        <begin position="21"/>
        <end position="625"/>
    </location>
</feature>
<evidence type="ECO:0000313" key="13">
    <source>
        <dbReference type="EnsemblMetazoa" id="SCAU008771-PA"/>
    </source>
</evidence>
<comment type="subcellular location">
    <subcellularLocation>
        <location evidence="1">Cell membrane</location>
        <topology evidence="1">Multi-pass membrane protein</topology>
    </subcellularLocation>
</comment>
<dbReference type="KEGG" id="scac:106085014"/>
<evidence type="ECO:0000256" key="8">
    <source>
        <dbReference type="ARBA" id="ARBA00023180"/>
    </source>
</evidence>
<name>A0A1I8PK33_STOCA</name>
<dbReference type="Gene3D" id="1.10.287.70">
    <property type="match status" value="1"/>
</dbReference>
<evidence type="ECO:0000259" key="11">
    <source>
        <dbReference type="Pfam" id="PF00060"/>
    </source>
</evidence>
<dbReference type="EnsemblMetazoa" id="SCAU008771-RA">
    <property type="protein sequence ID" value="SCAU008771-PA"/>
    <property type="gene ID" value="SCAU008771"/>
</dbReference>
<keyword evidence="5 9" id="KW-1133">Transmembrane helix</keyword>
<feature type="transmembrane region" description="Helical" evidence="9">
    <location>
        <begin position="341"/>
        <end position="359"/>
    </location>
</feature>
<keyword evidence="4 9" id="KW-0812">Transmembrane</keyword>
<organism evidence="13 14">
    <name type="scientific">Stomoxys calcitrans</name>
    <name type="common">Stable fly</name>
    <name type="synonym">Conops calcitrans</name>
    <dbReference type="NCBI Taxonomy" id="35570"/>
    <lineage>
        <taxon>Eukaryota</taxon>
        <taxon>Metazoa</taxon>
        <taxon>Ecdysozoa</taxon>
        <taxon>Arthropoda</taxon>
        <taxon>Hexapoda</taxon>
        <taxon>Insecta</taxon>
        <taxon>Pterygota</taxon>
        <taxon>Neoptera</taxon>
        <taxon>Endopterygota</taxon>
        <taxon>Diptera</taxon>
        <taxon>Brachycera</taxon>
        <taxon>Muscomorpha</taxon>
        <taxon>Muscoidea</taxon>
        <taxon>Muscidae</taxon>
        <taxon>Stomoxys</taxon>
    </lineage>
</organism>
<evidence type="ECO:0000256" key="6">
    <source>
        <dbReference type="ARBA" id="ARBA00023136"/>
    </source>
</evidence>
<evidence type="ECO:0000259" key="12">
    <source>
        <dbReference type="Pfam" id="PF24061"/>
    </source>
</evidence>
<feature type="transmembrane region" description="Helical" evidence="9">
    <location>
        <begin position="400"/>
        <end position="419"/>
    </location>
</feature>
<evidence type="ECO:0000256" key="5">
    <source>
        <dbReference type="ARBA" id="ARBA00022989"/>
    </source>
</evidence>
<evidence type="ECO:0000256" key="10">
    <source>
        <dbReference type="SAM" id="SignalP"/>
    </source>
</evidence>
<dbReference type="SUPFAM" id="SSF53850">
    <property type="entry name" value="Periplasmic binding protein-like II"/>
    <property type="match status" value="1"/>
</dbReference>
<keyword evidence="10" id="KW-0732">Signal</keyword>
<feature type="transmembrane region" description="Helical" evidence="9">
    <location>
        <begin position="585"/>
        <end position="607"/>
    </location>
</feature>
<keyword evidence="6 9" id="KW-0472">Membrane</keyword>
<dbReference type="GO" id="GO:0005886">
    <property type="term" value="C:plasma membrane"/>
    <property type="evidence" value="ECO:0007669"/>
    <property type="project" value="UniProtKB-SubCell"/>
</dbReference>
<dbReference type="Gene3D" id="3.40.190.10">
    <property type="entry name" value="Periplasmic binding protein-like II"/>
    <property type="match status" value="1"/>
</dbReference>
<evidence type="ECO:0000256" key="3">
    <source>
        <dbReference type="ARBA" id="ARBA00022475"/>
    </source>
</evidence>
<evidence type="ECO:0000256" key="9">
    <source>
        <dbReference type="SAM" id="Phobius"/>
    </source>
</evidence>
<feature type="domain" description="Ionotropic glutamate receptor C-terminal" evidence="11">
    <location>
        <begin position="339"/>
        <end position="591"/>
    </location>
</feature>
<dbReference type="PANTHER" id="PTHR42643">
    <property type="entry name" value="IONOTROPIC RECEPTOR 20A-RELATED"/>
    <property type="match status" value="1"/>
</dbReference>
<evidence type="ECO:0000313" key="14">
    <source>
        <dbReference type="Proteomes" id="UP000095300"/>
    </source>
</evidence>